<dbReference type="InterPro" id="IPR038218">
    <property type="entry name" value="YuzD-like_sp"/>
</dbReference>
<dbReference type="SUPFAM" id="SSF52833">
    <property type="entry name" value="Thioredoxin-like"/>
    <property type="match status" value="1"/>
</dbReference>
<organism evidence="1 2">
    <name type="scientific">Tumebacillus lacus</name>
    <dbReference type="NCBI Taxonomy" id="2995335"/>
    <lineage>
        <taxon>Bacteria</taxon>
        <taxon>Bacillati</taxon>
        <taxon>Bacillota</taxon>
        <taxon>Bacilli</taxon>
        <taxon>Bacillales</taxon>
        <taxon>Alicyclobacillaceae</taxon>
        <taxon>Tumebacillus</taxon>
    </lineage>
</organism>
<gene>
    <name evidence="1" type="ORF">OS242_19690</name>
</gene>
<comment type="caution">
    <text evidence="1">The sequence shown here is derived from an EMBL/GenBank/DDBJ whole genome shotgun (WGS) entry which is preliminary data.</text>
</comment>
<reference evidence="1 2" key="1">
    <citation type="submission" date="2022-11" db="EMBL/GenBank/DDBJ databases">
        <title>Study of microbial diversity in lake waters.</title>
        <authorList>
            <person name="Zhang J."/>
        </authorList>
    </citation>
    <scope>NUCLEOTIDE SEQUENCE [LARGE SCALE GENOMIC DNA]</scope>
    <source>
        <strain evidence="1 2">DT12</strain>
    </source>
</reference>
<dbReference type="EMBL" id="JAPMLT010000016">
    <property type="protein sequence ID" value="MCX7572150.1"/>
    <property type="molecule type" value="Genomic_DNA"/>
</dbReference>
<dbReference type="InterPro" id="IPR036249">
    <property type="entry name" value="Thioredoxin-like_sf"/>
</dbReference>
<keyword evidence="2" id="KW-1185">Reference proteome</keyword>
<dbReference type="Gene3D" id="3.40.30.30">
    <property type="entry name" value="Hypothetical protein sa0798"/>
    <property type="match status" value="1"/>
</dbReference>
<dbReference type="RefSeq" id="WP_267153400.1">
    <property type="nucleotide sequence ID" value="NZ_JAPMLT010000016.1"/>
</dbReference>
<protein>
    <submittedName>
        <fullName evidence="1">DUF1462 family protein</fullName>
    </submittedName>
</protein>
<dbReference type="Proteomes" id="UP001208017">
    <property type="component" value="Unassembled WGS sequence"/>
</dbReference>
<sequence>MPSPAEVYETLQSAVRKRFGERVQVVYVNVDEAVPPEVEAMASRLFLENSWLPVVAIGDEIVCEGVLKLGDVKRALARYGVKEEAEA</sequence>
<evidence type="ECO:0000313" key="1">
    <source>
        <dbReference type="EMBL" id="MCX7572150.1"/>
    </source>
</evidence>
<evidence type="ECO:0000313" key="2">
    <source>
        <dbReference type="Proteomes" id="UP001208017"/>
    </source>
</evidence>
<dbReference type="Pfam" id="PF07315">
    <property type="entry name" value="DUF1462"/>
    <property type="match status" value="1"/>
</dbReference>
<dbReference type="InterPro" id="IPR009190">
    <property type="entry name" value="DUF1462"/>
</dbReference>
<name>A0ABT3X5H4_9BACL</name>
<accession>A0ABT3X5H4</accession>
<proteinExistence type="predicted"/>